<gene>
    <name evidence="5" type="ORF">CEY16_03025</name>
</gene>
<dbReference type="SUPFAM" id="SSF51569">
    <property type="entry name" value="Aldolase"/>
    <property type="match status" value="1"/>
</dbReference>
<dbReference type="PANTHER" id="PTHR42738">
    <property type="entry name" value="HYDROXYMETHYLGLUTARYL-COA LYASE"/>
    <property type="match status" value="1"/>
</dbReference>
<dbReference type="Pfam" id="PF00682">
    <property type="entry name" value="HMGL-like"/>
    <property type="match status" value="1"/>
</dbReference>
<dbReference type="PROSITE" id="PS50991">
    <property type="entry name" value="PYR_CT"/>
    <property type="match status" value="1"/>
</dbReference>
<keyword evidence="2" id="KW-0479">Metal-binding</keyword>
<evidence type="ECO:0000259" key="4">
    <source>
        <dbReference type="PROSITE" id="PS50991"/>
    </source>
</evidence>
<dbReference type="GO" id="GO:0006552">
    <property type="term" value="P:L-leucine catabolic process"/>
    <property type="evidence" value="ECO:0007669"/>
    <property type="project" value="TreeGrafter"/>
</dbReference>
<dbReference type="InterPro" id="IPR043594">
    <property type="entry name" value="HMGL"/>
</dbReference>
<dbReference type="OrthoDB" id="9784013at2"/>
<comment type="caution">
    <text evidence="5">The sequence shown here is derived from an EMBL/GenBank/DDBJ whole genome shotgun (WGS) entry which is preliminary data.</text>
</comment>
<dbReference type="CDD" id="cd07938">
    <property type="entry name" value="DRE_TIM_HMGL"/>
    <property type="match status" value="1"/>
</dbReference>
<comment type="similarity">
    <text evidence="1">Belongs to the HMG-CoA lyase family.</text>
</comment>
<feature type="domain" description="Pyruvate carboxyltransferase" evidence="4">
    <location>
        <begin position="7"/>
        <end position="274"/>
    </location>
</feature>
<dbReference type="RefSeq" id="WP_101330488.1">
    <property type="nucleotide sequence ID" value="NZ_PJNH01000001.1"/>
</dbReference>
<dbReference type="GO" id="GO:0046872">
    <property type="term" value="F:metal ion binding"/>
    <property type="evidence" value="ECO:0007669"/>
    <property type="project" value="UniProtKB-KW"/>
</dbReference>
<dbReference type="AlphaFoldDB" id="A0A2I0QWP8"/>
<dbReference type="EMBL" id="PJNH01000001">
    <property type="protein sequence ID" value="PKR78745.1"/>
    <property type="molecule type" value="Genomic_DNA"/>
</dbReference>
<organism evidence="5 6">
    <name type="scientific">Halalkalibacillus sediminis</name>
    <dbReference type="NCBI Taxonomy" id="2018042"/>
    <lineage>
        <taxon>Bacteria</taxon>
        <taxon>Bacillati</taxon>
        <taxon>Bacillota</taxon>
        <taxon>Bacilli</taxon>
        <taxon>Bacillales</taxon>
        <taxon>Bacillaceae</taxon>
        <taxon>Halalkalibacillus</taxon>
    </lineage>
</organism>
<keyword evidence="3 5" id="KW-0456">Lyase</keyword>
<accession>A0A2I0QWP8</accession>
<sequence length="299" mass="33234">MELPLDVTIKEVGPRDGLQNESDQIPTENKIEWINQLSKTGLPYIEITSFVHPKWIPQLKDAVEVSKQIERNPDVTYAALVPNMKGLERAIEADVDEVSIFMSASETHNKKNINKSIDETYPVLQEVVEAARKEGKSVRGYVSTVFGCPYEGAVDENQVISVCQNLFDMGIDELSLGDTIGVANPLQVDAFLKKLERYFMKDHIALHFHDTRGMALANTVAALQLGYHIFDGSAGGLGGCPYAKGATGNVSTDDLNYMLQEMNIKTGIDQSELLKATSYIQDYVENQLPSKQMNIFKKQ</sequence>
<dbReference type="Proteomes" id="UP000243524">
    <property type="component" value="Unassembled WGS sequence"/>
</dbReference>
<evidence type="ECO:0000256" key="3">
    <source>
        <dbReference type="ARBA" id="ARBA00023239"/>
    </source>
</evidence>
<evidence type="ECO:0000313" key="6">
    <source>
        <dbReference type="Proteomes" id="UP000243524"/>
    </source>
</evidence>
<dbReference type="PANTHER" id="PTHR42738:SF7">
    <property type="entry name" value="HYDROXYMETHYLGLUTARYL-COA LYASE"/>
    <property type="match status" value="1"/>
</dbReference>
<dbReference type="GO" id="GO:0004419">
    <property type="term" value="F:hydroxymethylglutaryl-CoA lyase activity"/>
    <property type="evidence" value="ECO:0007669"/>
    <property type="project" value="TreeGrafter"/>
</dbReference>
<name>A0A2I0QWP8_9BACI</name>
<evidence type="ECO:0000313" key="5">
    <source>
        <dbReference type="EMBL" id="PKR78745.1"/>
    </source>
</evidence>
<reference evidence="5 6" key="1">
    <citation type="submission" date="2017-06" db="EMBL/GenBank/DDBJ databases">
        <title>the draft geome sequence of Illustriluteabacillus marina B3227.</title>
        <authorList>
            <person name="He R.-H."/>
            <person name="Du Z.-J."/>
        </authorList>
    </citation>
    <scope>NUCLEOTIDE SEQUENCE [LARGE SCALE GENOMIC DNA]</scope>
    <source>
        <strain evidence="5 6">B3227</strain>
    </source>
</reference>
<evidence type="ECO:0000256" key="1">
    <source>
        <dbReference type="ARBA" id="ARBA00009405"/>
    </source>
</evidence>
<dbReference type="GO" id="GO:0046951">
    <property type="term" value="P:ketone body biosynthetic process"/>
    <property type="evidence" value="ECO:0007669"/>
    <property type="project" value="TreeGrafter"/>
</dbReference>
<dbReference type="InterPro" id="IPR000891">
    <property type="entry name" value="PYR_CT"/>
</dbReference>
<dbReference type="Gene3D" id="3.20.20.70">
    <property type="entry name" value="Aldolase class I"/>
    <property type="match status" value="1"/>
</dbReference>
<dbReference type="InterPro" id="IPR013785">
    <property type="entry name" value="Aldolase_TIM"/>
</dbReference>
<dbReference type="NCBIfam" id="NF004283">
    <property type="entry name" value="PRK05692.1"/>
    <property type="match status" value="1"/>
</dbReference>
<dbReference type="FunFam" id="3.20.20.70:FF:000071">
    <property type="entry name" value="Hydroxymethylglutaryl-CoA lyase"/>
    <property type="match status" value="1"/>
</dbReference>
<protein>
    <submittedName>
        <fullName evidence="5">Hydroxymethylglutaryl-CoA lyase</fullName>
    </submittedName>
</protein>
<proteinExistence type="inferred from homology"/>
<keyword evidence="6" id="KW-1185">Reference proteome</keyword>
<evidence type="ECO:0000256" key="2">
    <source>
        <dbReference type="ARBA" id="ARBA00022723"/>
    </source>
</evidence>